<comment type="caution">
    <text evidence="1">The sequence shown here is derived from an EMBL/GenBank/DDBJ whole genome shotgun (WGS) entry which is preliminary data.</text>
</comment>
<dbReference type="GeneID" id="54778847"/>
<protein>
    <submittedName>
        <fullName evidence="1">Uncharacterized protein</fullName>
    </submittedName>
</protein>
<dbReference type="AlphaFoldDB" id="A0A642V0W2"/>
<gene>
    <name evidence="1" type="ORF">DIURU_000194</name>
</gene>
<reference evidence="1 2" key="1">
    <citation type="submission" date="2019-07" db="EMBL/GenBank/DDBJ databases">
        <title>Genome assembly of two rare yeast pathogens: Diutina rugosa and Trichomonascus ciferrii.</title>
        <authorList>
            <person name="Mixao V."/>
            <person name="Saus E."/>
            <person name="Hansen A."/>
            <person name="Lass-Flor C."/>
            <person name="Gabaldon T."/>
        </authorList>
    </citation>
    <scope>NUCLEOTIDE SEQUENCE [LARGE SCALE GENOMIC DNA]</scope>
    <source>
        <strain evidence="1 2">CBS 613</strain>
    </source>
</reference>
<dbReference type="Proteomes" id="UP000449547">
    <property type="component" value="Unassembled WGS sequence"/>
</dbReference>
<evidence type="ECO:0000313" key="2">
    <source>
        <dbReference type="Proteomes" id="UP000449547"/>
    </source>
</evidence>
<dbReference type="EMBL" id="SWFT01000008">
    <property type="protein sequence ID" value="KAA8908405.1"/>
    <property type="molecule type" value="Genomic_DNA"/>
</dbReference>
<organism evidence="1 2">
    <name type="scientific">Diutina rugosa</name>
    <name type="common">Yeast</name>
    <name type="synonym">Candida rugosa</name>
    <dbReference type="NCBI Taxonomy" id="5481"/>
    <lineage>
        <taxon>Eukaryota</taxon>
        <taxon>Fungi</taxon>
        <taxon>Dikarya</taxon>
        <taxon>Ascomycota</taxon>
        <taxon>Saccharomycotina</taxon>
        <taxon>Pichiomycetes</taxon>
        <taxon>Debaryomycetaceae</taxon>
        <taxon>Diutina</taxon>
    </lineage>
</organism>
<accession>A0A642V0W2</accession>
<evidence type="ECO:0000313" key="1">
    <source>
        <dbReference type="EMBL" id="KAA8908405.1"/>
    </source>
</evidence>
<proteinExistence type="predicted"/>
<dbReference type="RefSeq" id="XP_034015005.1">
    <property type="nucleotide sequence ID" value="XM_034154536.1"/>
</dbReference>
<name>A0A642V0W2_DIURU</name>
<sequence length="104" mass="12077">MNMNVTIHTDVLWIVSKPMFCGWTTCHQTQEFDGFDTFRKHLYSHFHFDERMQHDEEVAVMDVSSGECLCGFKATGTEWVDHILSGDCNYYHPHVDDEEATDTA</sequence>
<dbReference type="VEuPathDB" id="FungiDB:DIURU_000194"/>
<keyword evidence="2" id="KW-1185">Reference proteome</keyword>